<name>A0A821UF09_9BILA</name>
<reference evidence="1" key="1">
    <citation type="submission" date="2021-02" db="EMBL/GenBank/DDBJ databases">
        <authorList>
            <person name="Nowell W R."/>
        </authorList>
    </citation>
    <scope>NUCLEOTIDE SEQUENCE</scope>
</reference>
<feature type="non-terminal residue" evidence="1">
    <location>
        <position position="1"/>
    </location>
</feature>
<protein>
    <submittedName>
        <fullName evidence="1">Uncharacterized protein</fullName>
    </submittedName>
</protein>
<gene>
    <name evidence="1" type="ORF">UJA718_LOCUS45030</name>
</gene>
<accession>A0A821UF09</accession>
<comment type="caution">
    <text evidence="1">The sequence shown here is derived from an EMBL/GenBank/DDBJ whole genome shotgun (WGS) entry which is preliminary data.</text>
</comment>
<dbReference type="Proteomes" id="UP000663873">
    <property type="component" value="Unassembled WGS sequence"/>
</dbReference>
<evidence type="ECO:0000313" key="2">
    <source>
        <dbReference type="Proteomes" id="UP000663873"/>
    </source>
</evidence>
<organism evidence="1 2">
    <name type="scientific">Rotaria socialis</name>
    <dbReference type="NCBI Taxonomy" id="392032"/>
    <lineage>
        <taxon>Eukaryota</taxon>
        <taxon>Metazoa</taxon>
        <taxon>Spiralia</taxon>
        <taxon>Gnathifera</taxon>
        <taxon>Rotifera</taxon>
        <taxon>Eurotatoria</taxon>
        <taxon>Bdelloidea</taxon>
        <taxon>Philodinida</taxon>
        <taxon>Philodinidae</taxon>
        <taxon>Rotaria</taxon>
    </lineage>
</organism>
<sequence>LYRMPQGQDSTRKKRYLLLPCYPTSPNDLLLTNVPSNKTKKRNH</sequence>
<keyword evidence="2" id="KW-1185">Reference proteome</keyword>
<dbReference type="EMBL" id="CAJOBP010072955">
    <property type="protein sequence ID" value="CAF4889205.1"/>
    <property type="molecule type" value="Genomic_DNA"/>
</dbReference>
<dbReference type="AlphaFoldDB" id="A0A821UF09"/>
<evidence type="ECO:0000313" key="1">
    <source>
        <dbReference type="EMBL" id="CAF4889205.1"/>
    </source>
</evidence>
<proteinExistence type="predicted"/>